<keyword evidence="1" id="KW-0812">Transmembrane</keyword>
<keyword evidence="1" id="KW-0472">Membrane</keyword>
<dbReference type="AlphaFoldDB" id="A0A2N5HAP1"/>
<reference evidence="2 3" key="1">
    <citation type="submission" date="2017-11" db="EMBL/GenBank/DDBJ databases">
        <title>Comparitive Functional Genomics of Dry Heat Resistant strains isolated from the Viking Spacecraft.</title>
        <authorList>
            <person name="Seuylemezian A."/>
            <person name="Cooper K."/>
            <person name="Vaishampayan P."/>
        </authorList>
    </citation>
    <scope>NUCLEOTIDE SEQUENCE [LARGE SCALE GENOMIC DNA]</scope>
    <source>
        <strain evidence="2 3">V32-6</strain>
    </source>
</reference>
<protein>
    <recommendedName>
        <fullName evidence="4">YtpI-like protein</fullName>
    </recommendedName>
</protein>
<keyword evidence="3" id="KW-1185">Reference proteome</keyword>
<organism evidence="2 3">
    <name type="scientific">Neobacillus cucumis</name>
    <dbReference type="NCBI Taxonomy" id="1740721"/>
    <lineage>
        <taxon>Bacteria</taxon>
        <taxon>Bacillati</taxon>
        <taxon>Bacillota</taxon>
        <taxon>Bacilli</taxon>
        <taxon>Bacillales</taxon>
        <taxon>Bacillaceae</taxon>
        <taxon>Neobacillus</taxon>
    </lineage>
</organism>
<evidence type="ECO:0000313" key="2">
    <source>
        <dbReference type="EMBL" id="PLS02550.1"/>
    </source>
</evidence>
<accession>A0A2N5HAP1</accession>
<dbReference type="EMBL" id="PGVE01000069">
    <property type="protein sequence ID" value="PLS02550.1"/>
    <property type="molecule type" value="Genomic_DNA"/>
</dbReference>
<name>A0A2N5HAP1_9BACI</name>
<feature type="transmembrane region" description="Helical" evidence="1">
    <location>
        <begin position="34"/>
        <end position="55"/>
    </location>
</feature>
<keyword evidence="1" id="KW-1133">Transmembrane helix</keyword>
<feature type="transmembrane region" description="Helical" evidence="1">
    <location>
        <begin position="61"/>
        <end position="82"/>
    </location>
</feature>
<comment type="caution">
    <text evidence="2">The sequence shown here is derived from an EMBL/GenBank/DDBJ whole genome shotgun (WGS) entry which is preliminary data.</text>
</comment>
<sequence length="103" mass="12152">MFVLVVLIVVFFAFYLFYKTKYFRSNRQVEKKWLTAKSNIALGLFVCLFGINHLFFISETLTSYIIAAIFIIYGAFFSWTGYKKYKHYLPFAIEEANSIEAQK</sequence>
<dbReference type="RefSeq" id="WP_101649396.1">
    <property type="nucleotide sequence ID" value="NZ_PGVE01000069.1"/>
</dbReference>
<gene>
    <name evidence="2" type="ORF">CVD27_18605</name>
</gene>
<proteinExistence type="predicted"/>
<evidence type="ECO:0000313" key="3">
    <source>
        <dbReference type="Proteomes" id="UP000234950"/>
    </source>
</evidence>
<dbReference type="OrthoDB" id="2453019at2"/>
<evidence type="ECO:0000256" key="1">
    <source>
        <dbReference type="SAM" id="Phobius"/>
    </source>
</evidence>
<dbReference type="Proteomes" id="UP000234950">
    <property type="component" value="Unassembled WGS sequence"/>
</dbReference>
<evidence type="ECO:0008006" key="4">
    <source>
        <dbReference type="Google" id="ProtNLM"/>
    </source>
</evidence>
<feature type="transmembrane region" description="Helical" evidence="1">
    <location>
        <begin position="6"/>
        <end position="22"/>
    </location>
</feature>
<dbReference type="Pfam" id="PF14007">
    <property type="entry name" value="YtpI"/>
    <property type="match status" value="1"/>
</dbReference>
<dbReference type="InterPro" id="IPR025618">
    <property type="entry name" value="YtpI"/>
</dbReference>